<evidence type="ECO:0000256" key="1">
    <source>
        <dbReference type="ARBA" id="ARBA00023015"/>
    </source>
</evidence>
<evidence type="ECO:0000256" key="3">
    <source>
        <dbReference type="ARBA" id="ARBA00023163"/>
    </source>
</evidence>
<organism evidence="5 6">
    <name type="scientific">Kitasatospora kifunensis</name>
    <name type="common">Streptomyces kifunensis</name>
    <dbReference type="NCBI Taxonomy" id="58351"/>
    <lineage>
        <taxon>Bacteria</taxon>
        <taxon>Bacillati</taxon>
        <taxon>Actinomycetota</taxon>
        <taxon>Actinomycetes</taxon>
        <taxon>Kitasatosporales</taxon>
        <taxon>Streptomycetaceae</taxon>
        <taxon>Kitasatospora</taxon>
    </lineage>
</organism>
<dbReference type="PANTHER" id="PTHR43132:SF6">
    <property type="entry name" value="HTH-TYPE TRANSCRIPTIONAL REPRESSOR CZRA"/>
    <property type="match status" value="1"/>
</dbReference>
<dbReference type="Proteomes" id="UP000540506">
    <property type="component" value="Unassembled WGS sequence"/>
</dbReference>
<dbReference type="GO" id="GO:0003700">
    <property type="term" value="F:DNA-binding transcription factor activity"/>
    <property type="evidence" value="ECO:0007669"/>
    <property type="project" value="InterPro"/>
</dbReference>
<dbReference type="EMBL" id="JACHJV010000001">
    <property type="protein sequence ID" value="MBB4925940.1"/>
    <property type="molecule type" value="Genomic_DNA"/>
</dbReference>
<keyword evidence="1" id="KW-0805">Transcription regulation</keyword>
<keyword evidence="3" id="KW-0804">Transcription</keyword>
<gene>
    <name evidence="5" type="ORF">FHR34_004933</name>
</gene>
<name>A0A7W7R602_KITKI</name>
<dbReference type="InterPro" id="IPR036388">
    <property type="entry name" value="WH-like_DNA-bd_sf"/>
</dbReference>
<reference evidence="5 6" key="1">
    <citation type="submission" date="2020-08" db="EMBL/GenBank/DDBJ databases">
        <title>Sequencing the genomes of 1000 actinobacteria strains.</title>
        <authorList>
            <person name="Klenk H.-P."/>
        </authorList>
    </citation>
    <scope>NUCLEOTIDE SEQUENCE [LARGE SCALE GENOMIC DNA]</scope>
    <source>
        <strain evidence="5 6">DSM 41654</strain>
    </source>
</reference>
<dbReference type="SUPFAM" id="SSF46785">
    <property type="entry name" value="Winged helix' DNA-binding domain"/>
    <property type="match status" value="1"/>
</dbReference>
<keyword evidence="2 5" id="KW-0238">DNA-binding</keyword>
<accession>A0A7W7R602</accession>
<evidence type="ECO:0000313" key="5">
    <source>
        <dbReference type="EMBL" id="MBB4925940.1"/>
    </source>
</evidence>
<proteinExistence type="predicted"/>
<dbReference type="InterPro" id="IPR051011">
    <property type="entry name" value="Metal_resp_trans_reg"/>
</dbReference>
<dbReference type="CDD" id="cd00090">
    <property type="entry name" value="HTH_ARSR"/>
    <property type="match status" value="1"/>
</dbReference>
<comment type="caution">
    <text evidence="5">The sequence shown here is derived from an EMBL/GenBank/DDBJ whole genome shotgun (WGS) entry which is preliminary data.</text>
</comment>
<sequence length="331" mass="35480">MLELAFSARDLAHTRLAFSPLWEVVTSLRVLSSPTARPLHRRWADRTLPRLAAAGLTGSLLADLVPARGYIPDFLNPPPPSLTPSPRADLALESELAVLAAITPERIRADLDRLQPWTPAVRAFHQDPAAGLPQLLTELRRYWEVALAPYWPRLRAVLEADVLHQSRRFASGGAAAVLCELDARVEWGDGDEVLRLPQATCSHSGSLAGRGLLLVPSAFVGPSVLLVNQPPAVVQLCYPSRGVGVLWEQPSAEVPDAVAAVLGRSRALLLTELAAPASTTELSHRTGMSAAGVSQHLTALRAAGIVSSQRLGRSVFYQRTQLADSLLTAAG</sequence>
<dbReference type="InterPro" id="IPR036390">
    <property type="entry name" value="WH_DNA-bd_sf"/>
</dbReference>
<dbReference type="Pfam" id="PF01022">
    <property type="entry name" value="HTH_5"/>
    <property type="match status" value="1"/>
</dbReference>
<dbReference type="Gene3D" id="1.10.10.10">
    <property type="entry name" value="Winged helix-like DNA-binding domain superfamily/Winged helix DNA-binding domain"/>
    <property type="match status" value="1"/>
</dbReference>
<protein>
    <submittedName>
        <fullName evidence="5">DNA-binding transcriptional ArsR family regulator</fullName>
    </submittedName>
</protein>
<dbReference type="GO" id="GO:0003677">
    <property type="term" value="F:DNA binding"/>
    <property type="evidence" value="ECO:0007669"/>
    <property type="project" value="UniProtKB-KW"/>
</dbReference>
<dbReference type="InterPro" id="IPR001845">
    <property type="entry name" value="HTH_ArsR_DNA-bd_dom"/>
</dbReference>
<dbReference type="PROSITE" id="PS50987">
    <property type="entry name" value="HTH_ARSR_2"/>
    <property type="match status" value="1"/>
</dbReference>
<evidence type="ECO:0000259" key="4">
    <source>
        <dbReference type="PROSITE" id="PS50987"/>
    </source>
</evidence>
<evidence type="ECO:0000313" key="6">
    <source>
        <dbReference type="Proteomes" id="UP000540506"/>
    </source>
</evidence>
<evidence type="ECO:0000256" key="2">
    <source>
        <dbReference type="ARBA" id="ARBA00023125"/>
    </source>
</evidence>
<dbReference type="RefSeq" id="WP_312897391.1">
    <property type="nucleotide sequence ID" value="NZ_JACHJV010000001.1"/>
</dbReference>
<dbReference type="AlphaFoldDB" id="A0A7W7R602"/>
<dbReference type="SMART" id="SM00418">
    <property type="entry name" value="HTH_ARSR"/>
    <property type="match status" value="1"/>
</dbReference>
<feature type="domain" description="HTH arsR-type" evidence="4">
    <location>
        <begin position="246"/>
        <end position="331"/>
    </location>
</feature>
<keyword evidence="6" id="KW-1185">Reference proteome</keyword>
<dbReference type="PANTHER" id="PTHR43132">
    <property type="entry name" value="ARSENICAL RESISTANCE OPERON REPRESSOR ARSR-RELATED"/>
    <property type="match status" value="1"/>
</dbReference>
<dbReference type="InterPro" id="IPR011991">
    <property type="entry name" value="ArsR-like_HTH"/>
</dbReference>